<dbReference type="InterPro" id="IPR009875">
    <property type="entry name" value="PilZ_domain"/>
</dbReference>
<dbReference type="AlphaFoldDB" id="A0A8J6P5C8"/>
<reference evidence="2 3" key="1">
    <citation type="submission" date="2020-08" db="EMBL/GenBank/DDBJ databases">
        <title>Bridging the membrane lipid divide: bacteria of the FCB group superphylum have the potential to synthesize archaeal ether lipids.</title>
        <authorList>
            <person name="Villanueva L."/>
            <person name="Von Meijenfeldt F.A.B."/>
            <person name="Westbye A.B."/>
            <person name="Yadav S."/>
            <person name="Hopmans E.C."/>
            <person name="Dutilh B.E."/>
            <person name="Sinninghe Damste J.S."/>
        </authorList>
    </citation>
    <scope>NUCLEOTIDE SEQUENCE [LARGE SCALE GENOMIC DNA]</scope>
    <source>
        <strain evidence="2">NIOZ-UU17</strain>
    </source>
</reference>
<sequence length="132" mass="15012">MFWKEKQNNSEIFSFESNDRRSSYRVLPPANAPIVFKCGGEKVQMVNISAGGLAFKNKGFKSGDTQTIELLLPYQNVTLAPILEINTIDDQNVCHCRFREIGEDEVEAIHKYVLKRQKEVMQSQKASKNVTS</sequence>
<evidence type="ECO:0000259" key="1">
    <source>
        <dbReference type="Pfam" id="PF07238"/>
    </source>
</evidence>
<gene>
    <name evidence="2" type="ORF">H8D96_12390</name>
</gene>
<dbReference type="EMBL" id="JACNIG010000244">
    <property type="protein sequence ID" value="MBC8432702.1"/>
    <property type="molecule type" value="Genomic_DNA"/>
</dbReference>
<proteinExistence type="predicted"/>
<dbReference type="Pfam" id="PF07238">
    <property type="entry name" value="PilZ"/>
    <property type="match status" value="1"/>
</dbReference>
<accession>A0A8J6P5C8</accession>
<evidence type="ECO:0000313" key="3">
    <source>
        <dbReference type="Proteomes" id="UP000605201"/>
    </source>
</evidence>
<organism evidence="2 3">
    <name type="scientific">Candidatus Desulfatibia vada</name>
    <dbReference type="NCBI Taxonomy" id="2841696"/>
    <lineage>
        <taxon>Bacteria</taxon>
        <taxon>Pseudomonadati</taxon>
        <taxon>Thermodesulfobacteriota</taxon>
        <taxon>Desulfobacteria</taxon>
        <taxon>Desulfobacterales</taxon>
        <taxon>Desulfobacterales incertae sedis</taxon>
        <taxon>Candidatus Desulfatibia</taxon>
    </lineage>
</organism>
<protein>
    <submittedName>
        <fullName evidence="2">PilZ domain-containing protein</fullName>
    </submittedName>
</protein>
<comment type="caution">
    <text evidence="2">The sequence shown here is derived from an EMBL/GenBank/DDBJ whole genome shotgun (WGS) entry which is preliminary data.</text>
</comment>
<feature type="domain" description="PilZ" evidence="1">
    <location>
        <begin position="19"/>
        <end position="114"/>
    </location>
</feature>
<dbReference type="Gene3D" id="2.40.10.220">
    <property type="entry name" value="predicted glycosyltransferase like domains"/>
    <property type="match status" value="1"/>
</dbReference>
<name>A0A8J6P5C8_9BACT</name>
<dbReference type="Proteomes" id="UP000605201">
    <property type="component" value="Unassembled WGS sequence"/>
</dbReference>
<dbReference type="SUPFAM" id="SSF141371">
    <property type="entry name" value="PilZ domain-like"/>
    <property type="match status" value="1"/>
</dbReference>
<evidence type="ECO:0000313" key="2">
    <source>
        <dbReference type="EMBL" id="MBC8432702.1"/>
    </source>
</evidence>
<dbReference type="GO" id="GO:0035438">
    <property type="term" value="F:cyclic-di-GMP binding"/>
    <property type="evidence" value="ECO:0007669"/>
    <property type="project" value="InterPro"/>
</dbReference>